<accession>H1S3X1</accession>
<gene>
    <name evidence="3" type="ORF">OR16_12335</name>
</gene>
<dbReference type="OrthoDB" id="9105718at2"/>
<dbReference type="Pfam" id="PF07883">
    <property type="entry name" value="Cupin_2"/>
    <property type="match status" value="1"/>
</dbReference>
<dbReference type="PANTHER" id="PTHR35848">
    <property type="entry name" value="OXALATE-BINDING PROTEIN"/>
    <property type="match status" value="1"/>
</dbReference>
<dbReference type="GO" id="GO:0046872">
    <property type="term" value="F:metal ion binding"/>
    <property type="evidence" value="ECO:0007669"/>
    <property type="project" value="UniProtKB-KW"/>
</dbReference>
<dbReference type="InterPro" id="IPR014710">
    <property type="entry name" value="RmlC-like_jellyroll"/>
</dbReference>
<dbReference type="EMBL" id="AHJE01000028">
    <property type="protein sequence ID" value="EHP42771.1"/>
    <property type="molecule type" value="Genomic_DNA"/>
</dbReference>
<dbReference type="PANTHER" id="PTHR35848:SF6">
    <property type="entry name" value="CUPIN TYPE-2 DOMAIN-CONTAINING PROTEIN"/>
    <property type="match status" value="1"/>
</dbReference>
<dbReference type="RefSeq" id="WP_006158108.1">
    <property type="nucleotide sequence ID" value="NZ_AHJE01000028.1"/>
</dbReference>
<dbReference type="SUPFAM" id="SSF51182">
    <property type="entry name" value="RmlC-like cupins"/>
    <property type="match status" value="1"/>
</dbReference>
<name>H1S3X1_9BURK</name>
<dbReference type="InterPro" id="IPR051610">
    <property type="entry name" value="GPI/OXD"/>
</dbReference>
<evidence type="ECO:0000259" key="2">
    <source>
        <dbReference type="Pfam" id="PF07883"/>
    </source>
</evidence>
<feature type="domain" description="Cupin type-2" evidence="2">
    <location>
        <begin position="42"/>
        <end position="110"/>
    </location>
</feature>
<sequence>MTPVIHTDSAPWRAFEADTLQGYELMPSIIGAEYTDAYSVDLVRVAPGGYSASHIDKARHAFFILEGEASITIGEEVHRVRPGSVVKILPGIPHEVRNESTSTLVFLAIYDPARDRK</sequence>
<evidence type="ECO:0000256" key="1">
    <source>
        <dbReference type="ARBA" id="ARBA00022723"/>
    </source>
</evidence>
<keyword evidence="1" id="KW-0479">Metal-binding</keyword>
<dbReference type="AlphaFoldDB" id="H1S3X1"/>
<comment type="caution">
    <text evidence="3">The sequence shown here is derived from an EMBL/GenBank/DDBJ whole genome shotgun (WGS) entry which is preliminary data.</text>
</comment>
<dbReference type="InterPro" id="IPR011051">
    <property type="entry name" value="RmlC_Cupin_sf"/>
</dbReference>
<dbReference type="Gene3D" id="2.60.120.10">
    <property type="entry name" value="Jelly Rolls"/>
    <property type="match status" value="1"/>
</dbReference>
<dbReference type="PATRIC" id="fig|1127483.3.peg.2476"/>
<dbReference type="InterPro" id="IPR013096">
    <property type="entry name" value="Cupin_2"/>
</dbReference>
<evidence type="ECO:0000313" key="3">
    <source>
        <dbReference type="EMBL" id="EHP42771.1"/>
    </source>
</evidence>
<proteinExistence type="predicted"/>
<evidence type="ECO:0000313" key="4">
    <source>
        <dbReference type="Proteomes" id="UP000005808"/>
    </source>
</evidence>
<dbReference type="Proteomes" id="UP000005808">
    <property type="component" value="Unassembled WGS sequence"/>
</dbReference>
<protein>
    <submittedName>
        <fullName evidence="3">Cupin</fullName>
    </submittedName>
</protein>
<reference evidence="3 4" key="1">
    <citation type="journal article" date="2012" name="J. Bacteriol.">
        <title>De Novo Genome Project of Cupriavidus basilensis OR16.</title>
        <authorList>
            <person name="Cserhati M."/>
            <person name="Kriszt B."/>
            <person name="Szoboszlay S."/>
            <person name="Toth A."/>
            <person name="Szabo I."/>
            <person name="Tancsics A."/>
            <person name="Nagy I."/>
            <person name="Horvath B."/>
            <person name="Nagy I."/>
            <person name="Kukolya J."/>
        </authorList>
    </citation>
    <scope>NUCLEOTIDE SEQUENCE [LARGE SCALE GENOMIC DNA]</scope>
    <source>
        <strain evidence="3 4">OR16</strain>
    </source>
</reference>
<organism evidence="3 4">
    <name type="scientific">Cupriavidus basilensis OR16</name>
    <dbReference type="NCBI Taxonomy" id="1127483"/>
    <lineage>
        <taxon>Bacteria</taxon>
        <taxon>Pseudomonadati</taxon>
        <taxon>Pseudomonadota</taxon>
        <taxon>Betaproteobacteria</taxon>
        <taxon>Burkholderiales</taxon>
        <taxon>Burkholderiaceae</taxon>
        <taxon>Cupriavidus</taxon>
    </lineage>
</organism>